<dbReference type="EMBL" id="WOWR01000001">
    <property type="protein sequence ID" value="KAF0256747.1"/>
    <property type="molecule type" value="Genomic_DNA"/>
</dbReference>
<feature type="domain" description="HAMP" evidence="13">
    <location>
        <begin position="217"/>
        <end position="269"/>
    </location>
</feature>
<dbReference type="SMART" id="SM00283">
    <property type="entry name" value="MA"/>
    <property type="match status" value="1"/>
</dbReference>
<dbReference type="Pfam" id="PF12729">
    <property type="entry name" value="4HB_MCP_1"/>
    <property type="match status" value="1"/>
</dbReference>
<evidence type="ECO:0000259" key="13">
    <source>
        <dbReference type="PROSITE" id="PS50885"/>
    </source>
</evidence>
<evidence type="ECO:0000256" key="8">
    <source>
        <dbReference type="ARBA" id="ARBA00023224"/>
    </source>
</evidence>
<name>A0A7Z9ERT1_PSEPU</name>
<dbReference type="FunFam" id="1.10.287.950:FF:000001">
    <property type="entry name" value="Methyl-accepting chemotaxis sensory transducer"/>
    <property type="match status" value="1"/>
</dbReference>
<dbReference type="GO" id="GO:0007165">
    <property type="term" value="P:signal transduction"/>
    <property type="evidence" value="ECO:0007669"/>
    <property type="project" value="UniProtKB-KW"/>
</dbReference>
<evidence type="ECO:0000259" key="12">
    <source>
        <dbReference type="PROSITE" id="PS50111"/>
    </source>
</evidence>
<evidence type="ECO:0000256" key="1">
    <source>
        <dbReference type="ARBA" id="ARBA00004651"/>
    </source>
</evidence>
<evidence type="ECO:0000256" key="7">
    <source>
        <dbReference type="ARBA" id="ARBA00023136"/>
    </source>
</evidence>
<dbReference type="Proteomes" id="UP000442695">
    <property type="component" value="Unassembled WGS sequence"/>
</dbReference>
<dbReference type="Pfam" id="PF00015">
    <property type="entry name" value="MCPsignal"/>
    <property type="match status" value="1"/>
</dbReference>
<dbReference type="PRINTS" id="PR00260">
    <property type="entry name" value="CHEMTRNSDUCR"/>
</dbReference>
<evidence type="ECO:0000256" key="9">
    <source>
        <dbReference type="ARBA" id="ARBA00029447"/>
    </source>
</evidence>
<proteinExistence type="inferred from homology"/>
<keyword evidence="7 11" id="KW-0472">Membrane</keyword>
<evidence type="ECO:0000256" key="6">
    <source>
        <dbReference type="ARBA" id="ARBA00022989"/>
    </source>
</evidence>
<dbReference type="Gene3D" id="1.10.287.950">
    <property type="entry name" value="Methyl-accepting chemotaxis protein"/>
    <property type="match status" value="1"/>
</dbReference>
<dbReference type="SMART" id="SM00304">
    <property type="entry name" value="HAMP"/>
    <property type="match status" value="1"/>
</dbReference>
<feature type="transmembrane region" description="Helical" evidence="11">
    <location>
        <begin position="193"/>
        <end position="215"/>
    </location>
</feature>
<dbReference type="InterPro" id="IPR004089">
    <property type="entry name" value="MCPsignal_dom"/>
</dbReference>
<dbReference type="AlphaFoldDB" id="A0A7Z9ERT1"/>
<evidence type="ECO:0000313" key="14">
    <source>
        <dbReference type="EMBL" id="KAF0256747.1"/>
    </source>
</evidence>
<gene>
    <name evidence="14" type="ORF">GN299_00910</name>
</gene>
<dbReference type="SUPFAM" id="SSF58104">
    <property type="entry name" value="Methyl-accepting chemotaxis protein (MCP) signaling domain"/>
    <property type="match status" value="1"/>
</dbReference>
<dbReference type="PANTHER" id="PTHR32089:SF120">
    <property type="entry name" value="METHYL-ACCEPTING CHEMOTAXIS PROTEIN TLPQ"/>
    <property type="match status" value="1"/>
</dbReference>
<comment type="caution">
    <text evidence="14">The sequence shown here is derived from an EMBL/GenBank/DDBJ whole genome shotgun (WGS) entry which is preliminary data.</text>
</comment>
<evidence type="ECO:0000256" key="10">
    <source>
        <dbReference type="PROSITE-ProRule" id="PRU00284"/>
    </source>
</evidence>
<sequence length="546" mass="58154">MGVAVLLSNLTIGKRAALGFAVVTLIFLLTGIFSLSRMAELNRVARHVNDTWMSGMSILQTFSAQVAVMRIESVRIRSTSDPQALVRSEDLIISARQRLTEELARYKNRGISALEKQMVEMLEVELANYVGNLDRLLRLLQVGTPDASQQAEINAALAQSGSLIGEQIDALVSQNQAGGAKAIAQAQTLYERVVVVVASALCASIAATVLLALLLTRSIVRPLHTALQAARAIADGHLDRPILPSGKDEPAQLLHAMAEMQHSLRTTIGLISDSAGQLATASEQMSTAMDESTRGLQQQSEEIEQAATAITQMSSAVDEVAGNAVSTSELSRESDEEMRNGHSQVANIVDQIQALAEGITRSSGQASGLSDQVRDISMVMEVIRGIAEQTNLLALNAAIEAARAGEAGRGFAVVADEVRSLAQRTQSSTLEIESIITAIQQGTVVTVEALQMSVGQVAQTLERAQAVSGSLQRTTEAVSMINERNLVIASASEQQALVARELDRNLVSIRTLSNHCATSATQTSVASLQLSQLAVQLKGMISRFSV</sequence>
<accession>A0A7Z9ERT1</accession>
<reference evidence="14 15" key="1">
    <citation type="submission" date="2019-12" db="EMBL/GenBank/DDBJ databases">
        <authorList>
            <person name="Woiski C."/>
        </authorList>
    </citation>
    <scope>NUCLEOTIDE SEQUENCE [LARGE SCALE GENOMIC DNA]</scope>
    <source>
        <strain evidence="14 15">BOE100</strain>
    </source>
</reference>
<dbReference type="GO" id="GO:0005886">
    <property type="term" value="C:plasma membrane"/>
    <property type="evidence" value="ECO:0007669"/>
    <property type="project" value="UniProtKB-SubCell"/>
</dbReference>
<evidence type="ECO:0000256" key="2">
    <source>
        <dbReference type="ARBA" id="ARBA00022475"/>
    </source>
</evidence>
<dbReference type="PROSITE" id="PS50885">
    <property type="entry name" value="HAMP"/>
    <property type="match status" value="1"/>
</dbReference>
<evidence type="ECO:0000256" key="5">
    <source>
        <dbReference type="ARBA" id="ARBA00022692"/>
    </source>
</evidence>
<dbReference type="GO" id="GO:0006935">
    <property type="term" value="P:chemotaxis"/>
    <property type="evidence" value="ECO:0007669"/>
    <property type="project" value="UniProtKB-KW"/>
</dbReference>
<evidence type="ECO:0000256" key="4">
    <source>
        <dbReference type="ARBA" id="ARBA00022500"/>
    </source>
</evidence>
<organism evidence="14 15">
    <name type="scientific">Pseudomonas putida</name>
    <name type="common">Arthrobacter siderocapsulatus</name>
    <dbReference type="NCBI Taxonomy" id="303"/>
    <lineage>
        <taxon>Bacteria</taxon>
        <taxon>Pseudomonadati</taxon>
        <taxon>Pseudomonadota</taxon>
        <taxon>Gammaproteobacteria</taxon>
        <taxon>Pseudomonadales</taxon>
        <taxon>Pseudomonadaceae</taxon>
        <taxon>Pseudomonas</taxon>
    </lineage>
</organism>
<dbReference type="PANTHER" id="PTHR32089">
    <property type="entry name" value="METHYL-ACCEPTING CHEMOTAXIS PROTEIN MCPB"/>
    <property type="match status" value="1"/>
</dbReference>
<evidence type="ECO:0000256" key="11">
    <source>
        <dbReference type="SAM" id="Phobius"/>
    </source>
</evidence>
<dbReference type="PROSITE" id="PS50111">
    <property type="entry name" value="CHEMOTAXIS_TRANSDUC_2"/>
    <property type="match status" value="1"/>
</dbReference>
<comment type="subcellular location">
    <subcellularLocation>
        <location evidence="1">Cell membrane</location>
        <topology evidence="1">Multi-pass membrane protein</topology>
    </subcellularLocation>
</comment>
<keyword evidence="2" id="KW-1003">Cell membrane</keyword>
<protein>
    <submittedName>
        <fullName evidence="14">HAMP domain-containing protein</fullName>
    </submittedName>
</protein>
<dbReference type="Pfam" id="PF00672">
    <property type="entry name" value="HAMP"/>
    <property type="match status" value="1"/>
</dbReference>
<keyword evidence="4" id="KW-0145">Chemotaxis</keyword>
<evidence type="ECO:0000313" key="15">
    <source>
        <dbReference type="Proteomes" id="UP000442695"/>
    </source>
</evidence>
<evidence type="ECO:0000256" key="3">
    <source>
        <dbReference type="ARBA" id="ARBA00022481"/>
    </source>
</evidence>
<dbReference type="InterPro" id="IPR004090">
    <property type="entry name" value="Chemotax_Me-accpt_rcpt"/>
</dbReference>
<dbReference type="InterPro" id="IPR024478">
    <property type="entry name" value="HlyB_4HB_MCP"/>
</dbReference>
<keyword evidence="6 11" id="KW-1133">Transmembrane helix</keyword>
<feature type="domain" description="Methyl-accepting transducer" evidence="12">
    <location>
        <begin position="274"/>
        <end position="510"/>
    </location>
</feature>
<keyword evidence="8 10" id="KW-0807">Transducer</keyword>
<comment type="similarity">
    <text evidence="9">Belongs to the methyl-accepting chemotaxis (MCP) protein family.</text>
</comment>
<dbReference type="GO" id="GO:0004888">
    <property type="term" value="F:transmembrane signaling receptor activity"/>
    <property type="evidence" value="ECO:0007669"/>
    <property type="project" value="InterPro"/>
</dbReference>
<dbReference type="CDD" id="cd06225">
    <property type="entry name" value="HAMP"/>
    <property type="match status" value="1"/>
</dbReference>
<feature type="transmembrane region" description="Helical" evidence="11">
    <location>
        <begin position="16"/>
        <end position="36"/>
    </location>
</feature>
<keyword evidence="5 11" id="KW-0812">Transmembrane</keyword>
<dbReference type="InterPro" id="IPR003660">
    <property type="entry name" value="HAMP_dom"/>
</dbReference>
<keyword evidence="3" id="KW-0488">Methylation</keyword>